<dbReference type="SUPFAM" id="SSF54427">
    <property type="entry name" value="NTF2-like"/>
    <property type="match status" value="1"/>
</dbReference>
<gene>
    <name evidence="1" type="ORF">DFH05DRAFT_479677</name>
</gene>
<reference evidence="1 2" key="1">
    <citation type="journal article" date="2023" name="Proc. Natl. Acad. Sci. U.S.A.">
        <title>A global phylogenomic analysis of the shiitake genus Lentinula.</title>
        <authorList>
            <person name="Sierra-Patev S."/>
            <person name="Min B."/>
            <person name="Naranjo-Ortiz M."/>
            <person name="Looney B."/>
            <person name="Konkel Z."/>
            <person name="Slot J.C."/>
            <person name="Sakamoto Y."/>
            <person name="Steenwyk J.L."/>
            <person name="Rokas A."/>
            <person name="Carro J."/>
            <person name="Camarero S."/>
            <person name="Ferreira P."/>
            <person name="Molpeceres G."/>
            <person name="Ruiz-Duenas F.J."/>
            <person name="Serrano A."/>
            <person name="Henrissat B."/>
            <person name="Drula E."/>
            <person name="Hughes K.W."/>
            <person name="Mata J.L."/>
            <person name="Ishikawa N.K."/>
            <person name="Vargas-Isla R."/>
            <person name="Ushijima S."/>
            <person name="Smith C.A."/>
            <person name="Donoghue J."/>
            <person name="Ahrendt S."/>
            <person name="Andreopoulos W."/>
            <person name="He G."/>
            <person name="LaButti K."/>
            <person name="Lipzen A."/>
            <person name="Ng V."/>
            <person name="Riley R."/>
            <person name="Sandor L."/>
            <person name="Barry K."/>
            <person name="Martinez A.T."/>
            <person name="Xiao Y."/>
            <person name="Gibbons J.G."/>
            <person name="Terashima K."/>
            <person name="Grigoriev I.V."/>
            <person name="Hibbett D."/>
        </authorList>
    </citation>
    <scope>NUCLEOTIDE SEQUENCE [LARGE SCALE GENOMIC DNA]</scope>
    <source>
        <strain evidence="1 2">TFB7810</strain>
    </source>
</reference>
<proteinExistence type="predicted"/>
<dbReference type="GO" id="GO:0030638">
    <property type="term" value="P:polyketide metabolic process"/>
    <property type="evidence" value="ECO:0007669"/>
    <property type="project" value="InterPro"/>
</dbReference>
<dbReference type="Gene3D" id="3.10.450.50">
    <property type="match status" value="1"/>
</dbReference>
<dbReference type="PANTHER" id="PTHR38436">
    <property type="entry name" value="POLYKETIDE CYCLASE SNOAL-LIKE DOMAIN"/>
    <property type="match status" value="1"/>
</dbReference>
<dbReference type="InterPro" id="IPR032710">
    <property type="entry name" value="NTF2-like_dom_sf"/>
</dbReference>
<dbReference type="EMBL" id="JANVFU010000017">
    <property type="protein sequence ID" value="KAJ3739631.1"/>
    <property type="molecule type" value="Genomic_DNA"/>
</dbReference>
<dbReference type="AlphaFoldDB" id="A0A9W8NRQ6"/>
<dbReference type="InterPro" id="IPR009959">
    <property type="entry name" value="Cyclase_SnoaL-like"/>
</dbReference>
<organism evidence="1 2">
    <name type="scientific">Lentinula detonsa</name>
    <dbReference type="NCBI Taxonomy" id="2804962"/>
    <lineage>
        <taxon>Eukaryota</taxon>
        <taxon>Fungi</taxon>
        <taxon>Dikarya</taxon>
        <taxon>Basidiomycota</taxon>
        <taxon>Agaricomycotina</taxon>
        <taxon>Agaricomycetes</taxon>
        <taxon>Agaricomycetidae</taxon>
        <taxon>Agaricales</taxon>
        <taxon>Marasmiineae</taxon>
        <taxon>Omphalotaceae</taxon>
        <taxon>Lentinula</taxon>
    </lineage>
</organism>
<sequence>MASSKLEEHYRRYIGYLNQRKTHDLSDFVHDELTYNDKPMSRADYQNYIGDDIARIPDLYFDIHHLLVSGDYVSSRIRFKCTPVKEFRGHSPNGQTISFVEHVFYRFEDGKIRQVWSLLDDQAIATQLGKPGL</sequence>
<protein>
    <recommendedName>
        <fullName evidence="3">Ester cyclase</fullName>
    </recommendedName>
</protein>
<dbReference type="Pfam" id="PF07366">
    <property type="entry name" value="SnoaL"/>
    <property type="match status" value="1"/>
</dbReference>
<dbReference type="Proteomes" id="UP001142393">
    <property type="component" value="Unassembled WGS sequence"/>
</dbReference>
<dbReference type="PANTHER" id="PTHR38436:SF1">
    <property type="entry name" value="ESTER CYCLASE"/>
    <property type="match status" value="1"/>
</dbReference>
<name>A0A9W8NRQ6_9AGAR</name>
<accession>A0A9W8NRQ6</accession>
<comment type="caution">
    <text evidence="1">The sequence shown here is derived from an EMBL/GenBank/DDBJ whole genome shotgun (WGS) entry which is preliminary data.</text>
</comment>
<evidence type="ECO:0000313" key="2">
    <source>
        <dbReference type="Proteomes" id="UP001142393"/>
    </source>
</evidence>
<evidence type="ECO:0000313" key="1">
    <source>
        <dbReference type="EMBL" id="KAJ3739631.1"/>
    </source>
</evidence>
<evidence type="ECO:0008006" key="3">
    <source>
        <dbReference type="Google" id="ProtNLM"/>
    </source>
</evidence>
<keyword evidence="2" id="KW-1185">Reference proteome</keyword>